<feature type="transmembrane region" description="Helical" evidence="1">
    <location>
        <begin position="56"/>
        <end position="82"/>
    </location>
</feature>
<evidence type="ECO:0000313" key="2">
    <source>
        <dbReference type="EMBL" id="MQM20407.1"/>
    </source>
</evidence>
<evidence type="ECO:0000313" key="3">
    <source>
        <dbReference type="Proteomes" id="UP000652761"/>
    </source>
</evidence>
<dbReference type="PANTHER" id="PTHR33237">
    <property type="entry name" value="F2P16.13 PROTEIN-RELATED"/>
    <property type="match status" value="1"/>
</dbReference>
<keyword evidence="1" id="KW-0812">Transmembrane</keyword>
<name>A0A843XN50_COLES</name>
<keyword evidence="1" id="KW-0472">Membrane</keyword>
<dbReference type="PANTHER" id="PTHR33237:SF31">
    <property type="entry name" value="F2P16.13 PROTEIN"/>
    <property type="match status" value="1"/>
</dbReference>
<gene>
    <name evidence="2" type="ORF">Taro_053425</name>
</gene>
<comment type="caution">
    <text evidence="2">The sequence shown here is derived from an EMBL/GenBank/DDBJ whole genome shotgun (WGS) entry which is preliminary data.</text>
</comment>
<protein>
    <recommendedName>
        <fullName evidence="4">Transmembrane protein</fullName>
    </recommendedName>
</protein>
<keyword evidence="3" id="KW-1185">Reference proteome</keyword>
<dbReference type="EMBL" id="NMUH01009789">
    <property type="protein sequence ID" value="MQM20407.1"/>
    <property type="molecule type" value="Genomic_DNA"/>
</dbReference>
<dbReference type="Proteomes" id="UP000652761">
    <property type="component" value="Unassembled WGS sequence"/>
</dbReference>
<accession>A0A843XN50</accession>
<keyword evidence="1" id="KW-1133">Transmembrane helix</keyword>
<reference evidence="2" key="1">
    <citation type="submission" date="2017-07" db="EMBL/GenBank/DDBJ databases">
        <title>Taro Niue Genome Assembly and Annotation.</title>
        <authorList>
            <person name="Atibalentja N."/>
            <person name="Keating K."/>
            <person name="Fields C.J."/>
        </authorList>
    </citation>
    <scope>NUCLEOTIDE SEQUENCE</scope>
    <source>
        <strain evidence="2">Niue_2</strain>
        <tissue evidence="2">Leaf</tissue>
    </source>
</reference>
<dbReference type="OrthoDB" id="674685at2759"/>
<organism evidence="2 3">
    <name type="scientific">Colocasia esculenta</name>
    <name type="common">Wild taro</name>
    <name type="synonym">Arum esculentum</name>
    <dbReference type="NCBI Taxonomy" id="4460"/>
    <lineage>
        <taxon>Eukaryota</taxon>
        <taxon>Viridiplantae</taxon>
        <taxon>Streptophyta</taxon>
        <taxon>Embryophyta</taxon>
        <taxon>Tracheophyta</taxon>
        <taxon>Spermatophyta</taxon>
        <taxon>Magnoliopsida</taxon>
        <taxon>Liliopsida</taxon>
        <taxon>Araceae</taxon>
        <taxon>Aroideae</taxon>
        <taxon>Colocasieae</taxon>
        <taxon>Colocasia</taxon>
    </lineage>
</organism>
<proteinExistence type="predicted"/>
<sequence length="175" mass="19496">MSSSSRGVRNLPTDMAPHLLPSLEADTSVQRMGTRHVDLRRIFPRPPWDLALFRAVAAPIFLLFLFLSVISVAMPTVFFLCASLRRSKPKAQKEEQERPATATSSLADGKLVSGIRVLVAAALSWKRGEPGEVPLWKKTILMGVKCRQLEFSGRILYDSEGNQLVQELPKKSPRN</sequence>
<evidence type="ECO:0000256" key="1">
    <source>
        <dbReference type="SAM" id="Phobius"/>
    </source>
</evidence>
<dbReference type="AlphaFoldDB" id="A0A843XN50"/>
<evidence type="ECO:0008006" key="4">
    <source>
        <dbReference type="Google" id="ProtNLM"/>
    </source>
</evidence>